<proteinExistence type="predicted"/>
<protein>
    <submittedName>
        <fullName evidence="2">Uncharacterized protein</fullName>
    </submittedName>
</protein>
<evidence type="ECO:0000313" key="2">
    <source>
        <dbReference type="EMBL" id="PNY26617.1"/>
    </source>
</evidence>
<reference evidence="2 3" key="1">
    <citation type="submission" date="2017-08" db="EMBL/GenBank/DDBJ databases">
        <title>Harnessing the power of phylogenomics to disentangle the directionality and signatures of interkingdom host jumping in the parasitic fungal genus Tolypocladium.</title>
        <authorList>
            <person name="Quandt C.A."/>
            <person name="Patterson W."/>
            <person name="Spatafora J.W."/>
        </authorList>
    </citation>
    <scope>NUCLEOTIDE SEQUENCE [LARGE SCALE GENOMIC DNA]</scope>
    <source>
        <strain evidence="2 3">CBS 113982</strain>
    </source>
</reference>
<feature type="region of interest" description="Disordered" evidence="1">
    <location>
        <begin position="68"/>
        <end position="93"/>
    </location>
</feature>
<comment type="caution">
    <text evidence="2">The sequence shown here is derived from an EMBL/GenBank/DDBJ whole genome shotgun (WGS) entry which is preliminary data.</text>
</comment>
<keyword evidence="3" id="KW-1185">Reference proteome</keyword>
<evidence type="ECO:0000256" key="1">
    <source>
        <dbReference type="SAM" id="MobiDB-lite"/>
    </source>
</evidence>
<dbReference type="AlphaFoldDB" id="A0A2K3QGE1"/>
<organism evidence="2 3">
    <name type="scientific">Tolypocladium capitatum</name>
    <dbReference type="NCBI Taxonomy" id="45235"/>
    <lineage>
        <taxon>Eukaryota</taxon>
        <taxon>Fungi</taxon>
        <taxon>Dikarya</taxon>
        <taxon>Ascomycota</taxon>
        <taxon>Pezizomycotina</taxon>
        <taxon>Sordariomycetes</taxon>
        <taxon>Hypocreomycetidae</taxon>
        <taxon>Hypocreales</taxon>
        <taxon>Ophiocordycipitaceae</taxon>
        <taxon>Tolypocladium</taxon>
    </lineage>
</organism>
<dbReference type="Proteomes" id="UP000236621">
    <property type="component" value="Unassembled WGS sequence"/>
</dbReference>
<sequence length="123" mass="13783">MEANRLWHDPVVEIYGNLITPGVRCSANAYDLGNRRWYQLNVDSPVTDDEWLSNVVAKHVAEHYRANRAPPPWDTINTTTGGDSVSFEARPSSRVDRPITEVLKYGLQPGHKLPTTHGRHGPA</sequence>
<accession>A0A2K3QGE1</accession>
<name>A0A2K3QGE1_9HYPO</name>
<dbReference type="EMBL" id="NRSZ01000523">
    <property type="protein sequence ID" value="PNY26617.1"/>
    <property type="molecule type" value="Genomic_DNA"/>
</dbReference>
<evidence type="ECO:0000313" key="3">
    <source>
        <dbReference type="Proteomes" id="UP000236621"/>
    </source>
</evidence>
<dbReference type="OrthoDB" id="5221171at2759"/>
<gene>
    <name evidence="2" type="ORF">TCAP_03451</name>
</gene>